<keyword evidence="2" id="KW-1185">Reference proteome</keyword>
<name>A0A2Z6IA21_9BURK</name>
<reference evidence="1 2" key="1">
    <citation type="journal article" date="2018" name="Int. J. Syst. Evol. Microbiol.">
        <title>Mesosutterella multiformis gen. nov., sp. nov., a member of the family Sutterellaceae and Sutterella megalosphaeroides sp. nov., isolated from human faeces.</title>
        <authorList>
            <person name="Sakamoto M."/>
            <person name="Ikeyama N."/>
            <person name="Kunihiro T."/>
            <person name="Iino T."/>
            <person name="Yuki M."/>
            <person name="Ohkuma M."/>
        </authorList>
    </citation>
    <scope>NUCLEOTIDE SEQUENCE [LARGE SCALE GENOMIC DNA]</scope>
    <source>
        <strain evidence="1 2">6FBBBH3</strain>
    </source>
</reference>
<dbReference type="EMBL" id="AP018786">
    <property type="protein sequence ID" value="BBF23363.1"/>
    <property type="molecule type" value="Genomic_DNA"/>
</dbReference>
<dbReference type="KEGG" id="sutt:SUTMEG_12540"/>
<sequence>MLQKAEAFCKDMDLTMKPVSITVVDRRTNQKTAVAVAETILSQAGNIELVFTCERPQ</sequence>
<protein>
    <submittedName>
        <fullName evidence="1">Uncharacterized protein</fullName>
    </submittedName>
</protein>
<gene>
    <name evidence="1" type="ORF">SUTMEG_12540</name>
</gene>
<evidence type="ECO:0000313" key="1">
    <source>
        <dbReference type="EMBL" id="BBF23363.1"/>
    </source>
</evidence>
<dbReference type="Proteomes" id="UP000271003">
    <property type="component" value="Chromosome"/>
</dbReference>
<proteinExistence type="predicted"/>
<accession>A0A2Z6IA21</accession>
<dbReference type="AlphaFoldDB" id="A0A2Z6IA21"/>
<evidence type="ECO:0000313" key="2">
    <source>
        <dbReference type="Proteomes" id="UP000271003"/>
    </source>
</evidence>
<dbReference type="RefSeq" id="WP_170143855.1">
    <property type="nucleotide sequence ID" value="NZ_AP018786.1"/>
</dbReference>
<organism evidence="1 2">
    <name type="scientific">Sutterella megalosphaeroides</name>
    <dbReference type="NCBI Taxonomy" id="2494234"/>
    <lineage>
        <taxon>Bacteria</taxon>
        <taxon>Pseudomonadati</taxon>
        <taxon>Pseudomonadota</taxon>
        <taxon>Betaproteobacteria</taxon>
        <taxon>Burkholderiales</taxon>
        <taxon>Sutterellaceae</taxon>
        <taxon>Sutterella</taxon>
    </lineage>
</organism>